<dbReference type="PANTHER" id="PTHR33083:SF49">
    <property type="entry name" value="SENESCENCE REGULATOR"/>
    <property type="match status" value="1"/>
</dbReference>
<protein>
    <submittedName>
        <fullName evidence="2">Uncharacterized protein</fullName>
    </submittedName>
</protein>
<dbReference type="Pfam" id="PF04520">
    <property type="entry name" value="Senescence_reg"/>
    <property type="match status" value="1"/>
</dbReference>
<comment type="caution">
    <text evidence="2">The sequence shown here is derived from an EMBL/GenBank/DDBJ whole genome shotgun (WGS) entry which is preliminary data.</text>
</comment>
<dbReference type="Proteomes" id="UP000824890">
    <property type="component" value="Unassembled WGS sequence"/>
</dbReference>
<sequence>MAEEFDEAEVVFSEDLSSVLSRDNDDENGLFGLKERNKSRRIVKRKEKVTALSSSLPVNIPENMFRRHVEKEEGEHSEEEEYSNGRGEIVPPHVIVGRRIQGEGGQMAFSVCSGSGRTLKGRDLSRFVKPLHFLLLLLLIMKVRKNNATALVTLFPELAEFQMPFMAPRTALGDSDQEFPTWPENLVV</sequence>
<keyword evidence="3" id="KW-1185">Reference proteome</keyword>
<evidence type="ECO:0000256" key="1">
    <source>
        <dbReference type="ARBA" id="ARBA00034773"/>
    </source>
</evidence>
<name>A0ABQ8A2Y2_BRANA</name>
<dbReference type="PANTHER" id="PTHR33083">
    <property type="entry name" value="EXPRESSED PROTEIN"/>
    <property type="match status" value="1"/>
</dbReference>
<organism evidence="2 3">
    <name type="scientific">Brassica napus</name>
    <name type="common">Rape</name>
    <dbReference type="NCBI Taxonomy" id="3708"/>
    <lineage>
        <taxon>Eukaryota</taxon>
        <taxon>Viridiplantae</taxon>
        <taxon>Streptophyta</taxon>
        <taxon>Embryophyta</taxon>
        <taxon>Tracheophyta</taxon>
        <taxon>Spermatophyta</taxon>
        <taxon>Magnoliopsida</taxon>
        <taxon>eudicotyledons</taxon>
        <taxon>Gunneridae</taxon>
        <taxon>Pentapetalae</taxon>
        <taxon>rosids</taxon>
        <taxon>malvids</taxon>
        <taxon>Brassicales</taxon>
        <taxon>Brassicaceae</taxon>
        <taxon>Brassiceae</taxon>
        <taxon>Brassica</taxon>
    </lineage>
</organism>
<reference evidence="2 3" key="1">
    <citation type="submission" date="2021-05" db="EMBL/GenBank/DDBJ databases">
        <title>Genome Assembly of Synthetic Allotetraploid Brassica napus Reveals Homoeologous Exchanges between Subgenomes.</title>
        <authorList>
            <person name="Davis J.T."/>
        </authorList>
    </citation>
    <scope>NUCLEOTIDE SEQUENCE [LARGE SCALE GENOMIC DNA]</scope>
    <source>
        <strain evidence="3">cv. Da-Ae</strain>
        <tissue evidence="2">Seedling</tissue>
    </source>
</reference>
<comment type="similarity">
    <text evidence="1">Belongs to the senescence regulator S40 family.</text>
</comment>
<dbReference type="EMBL" id="JAGKQM010000014">
    <property type="protein sequence ID" value="KAH0886783.1"/>
    <property type="molecule type" value="Genomic_DNA"/>
</dbReference>
<proteinExistence type="inferred from homology"/>
<evidence type="ECO:0000313" key="2">
    <source>
        <dbReference type="EMBL" id="KAH0886783.1"/>
    </source>
</evidence>
<accession>A0ABQ8A2Y2</accession>
<evidence type="ECO:0000313" key="3">
    <source>
        <dbReference type="Proteomes" id="UP000824890"/>
    </source>
</evidence>
<dbReference type="InterPro" id="IPR007608">
    <property type="entry name" value="Senescence_reg_S40"/>
</dbReference>
<gene>
    <name evidence="2" type="ORF">HID58_062879</name>
</gene>